<organism evidence="2">
    <name type="scientific">uncultured Acetobacteraceae bacterium</name>
    <dbReference type="NCBI Taxonomy" id="169975"/>
    <lineage>
        <taxon>Bacteria</taxon>
        <taxon>Pseudomonadati</taxon>
        <taxon>Pseudomonadota</taxon>
        <taxon>Alphaproteobacteria</taxon>
        <taxon>Acetobacterales</taxon>
        <taxon>Acetobacteraceae</taxon>
        <taxon>environmental samples</taxon>
    </lineage>
</organism>
<feature type="compositionally biased region" description="Low complexity" evidence="1">
    <location>
        <begin position="29"/>
        <end position="61"/>
    </location>
</feature>
<feature type="region of interest" description="Disordered" evidence="1">
    <location>
        <begin position="1"/>
        <end position="61"/>
    </location>
</feature>
<gene>
    <name evidence="2" type="ORF">AVDCRST_MAG08-989</name>
</gene>
<evidence type="ECO:0000313" key="2">
    <source>
        <dbReference type="EMBL" id="CAA9228932.1"/>
    </source>
</evidence>
<feature type="region of interest" description="Disordered" evidence="1">
    <location>
        <begin position="73"/>
        <end position="150"/>
    </location>
</feature>
<proteinExistence type="predicted"/>
<evidence type="ECO:0000256" key="1">
    <source>
        <dbReference type="SAM" id="MobiDB-lite"/>
    </source>
</evidence>
<feature type="compositionally biased region" description="Basic residues" evidence="1">
    <location>
        <begin position="1"/>
        <end position="13"/>
    </location>
</feature>
<feature type="non-terminal residue" evidence="2">
    <location>
        <position position="150"/>
    </location>
</feature>
<protein>
    <submittedName>
        <fullName evidence="2">Uncharacterized protein</fullName>
    </submittedName>
</protein>
<accession>A0A6J4HN92</accession>
<feature type="compositionally biased region" description="Low complexity" evidence="1">
    <location>
        <begin position="113"/>
        <end position="125"/>
    </location>
</feature>
<sequence>DGRPHRRPVRPRAPRIAAARTGGVPVARPPALAQRLLGGARRRAPGGAPRHAAPARGRGDGVARAAALRAALPAHPPLGRVAGAPAGAVGGALAPHRLPRRHRRRAGRGAGGRRAVPVLPQPVRLVRPRGEPPAGRSVDRGVRRRPPRAL</sequence>
<feature type="non-terminal residue" evidence="2">
    <location>
        <position position="1"/>
    </location>
</feature>
<dbReference type="AlphaFoldDB" id="A0A6J4HN92"/>
<name>A0A6J4HN92_9PROT</name>
<feature type="compositionally biased region" description="Basic residues" evidence="1">
    <location>
        <begin position="97"/>
        <end position="107"/>
    </location>
</feature>
<reference evidence="2" key="1">
    <citation type="submission" date="2020-02" db="EMBL/GenBank/DDBJ databases">
        <authorList>
            <person name="Meier V. D."/>
        </authorList>
    </citation>
    <scope>NUCLEOTIDE SEQUENCE</scope>
    <source>
        <strain evidence="2">AVDCRST_MAG08</strain>
    </source>
</reference>
<feature type="compositionally biased region" description="Low complexity" evidence="1">
    <location>
        <begin position="73"/>
        <end position="96"/>
    </location>
</feature>
<dbReference type="EMBL" id="CADCTG010000108">
    <property type="protein sequence ID" value="CAA9228932.1"/>
    <property type="molecule type" value="Genomic_DNA"/>
</dbReference>